<keyword evidence="1" id="KW-0812">Transmembrane</keyword>
<dbReference type="EMBL" id="AEQN01000023">
    <property type="protein sequence ID" value="EFV01051.1"/>
    <property type="molecule type" value="Genomic_DNA"/>
</dbReference>
<name>E6MIF5_9FIRM</name>
<keyword evidence="1" id="KW-1133">Transmembrane helix</keyword>
<evidence type="ECO:0000313" key="3">
    <source>
        <dbReference type="Proteomes" id="UP000004754"/>
    </source>
</evidence>
<accession>E6MIF5</accession>
<sequence length="43" mass="5202">MLQASPFLFQKILNLFYHMLYCITTMIYQIFLIFAVQKNNLDL</sequence>
<reference evidence="2 3" key="1">
    <citation type="submission" date="2010-12" db="EMBL/GenBank/DDBJ databases">
        <authorList>
            <person name="Muzny D."/>
            <person name="Qin X."/>
            <person name="Deng J."/>
            <person name="Jiang H."/>
            <person name="Liu Y."/>
            <person name="Qu J."/>
            <person name="Song X.-Z."/>
            <person name="Zhang L."/>
            <person name="Thornton R."/>
            <person name="Coyle M."/>
            <person name="Francisco L."/>
            <person name="Jackson L."/>
            <person name="Javaid M."/>
            <person name="Korchina V."/>
            <person name="Kovar C."/>
            <person name="Mata R."/>
            <person name="Mathew T."/>
            <person name="Ngo R."/>
            <person name="Nguyen L."/>
            <person name="Nguyen N."/>
            <person name="Okwuonu G."/>
            <person name="Ongeri F."/>
            <person name="Pham C."/>
            <person name="Simmons D."/>
            <person name="Wilczek-Boney K."/>
            <person name="Hale W."/>
            <person name="Jakkamsetti A."/>
            <person name="Pham P."/>
            <person name="Ruth R."/>
            <person name="San Lucas F."/>
            <person name="Warren J."/>
            <person name="Zhang J."/>
            <person name="Zhao Z."/>
            <person name="Zhou C."/>
            <person name="Zhu D."/>
            <person name="Lee S."/>
            <person name="Bess C."/>
            <person name="Blankenburg K."/>
            <person name="Forbes L."/>
            <person name="Fu Q."/>
            <person name="Gubbala S."/>
            <person name="Hirani K."/>
            <person name="Jayaseelan J.C."/>
            <person name="Lara F."/>
            <person name="Munidasa M."/>
            <person name="Palculict T."/>
            <person name="Patil S."/>
            <person name="Pu L.-L."/>
            <person name="Saada N."/>
            <person name="Tang L."/>
            <person name="Weissenberger G."/>
            <person name="Zhu Y."/>
            <person name="Hemphill L."/>
            <person name="Shang Y."/>
            <person name="Youmans B."/>
            <person name="Ayvaz T."/>
            <person name="Ross M."/>
            <person name="Santibanez J."/>
            <person name="Aqrawi P."/>
            <person name="Gross S."/>
            <person name="Joshi V."/>
            <person name="Fowler G."/>
            <person name="Nazareth L."/>
            <person name="Reid J."/>
            <person name="Worley K."/>
            <person name="Petrosino J."/>
            <person name="Highlander S."/>
            <person name="Gibbs R."/>
        </authorList>
    </citation>
    <scope>NUCLEOTIDE SEQUENCE [LARGE SCALE GENOMIC DNA]</scope>
    <source>
        <strain evidence="2 3">ATCC 23263</strain>
    </source>
</reference>
<comment type="caution">
    <text evidence="2">The sequence shown here is derived from an EMBL/GenBank/DDBJ whole genome shotgun (WGS) entry which is preliminary data.</text>
</comment>
<keyword evidence="3" id="KW-1185">Reference proteome</keyword>
<feature type="transmembrane region" description="Helical" evidence="1">
    <location>
        <begin position="15"/>
        <end position="36"/>
    </location>
</feature>
<dbReference type="AlphaFoldDB" id="E6MIF5"/>
<organism evidence="2 3">
    <name type="scientific">Pseudoramibacter alactolyticus ATCC 23263</name>
    <dbReference type="NCBI Taxonomy" id="887929"/>
    <lineage>
        <taxon>Bacteria</taxon>
        <taxon>Bacillati</taxon>
        <taxon>Bacillota</taxon>
        <taxon>Clostridia</taxon>
        <taxon>Eubacteriales</taxon>
        <taxon>Eubacteriaceae</taxon>
        <taxon>Pseudoramibacter</taxon>
    </lineage>
</organism>
<keyword evidence="1" id="KW-0472">Membrane</keyword>
<evidence type="ECO:0000256" key="1">
    <source>
        <dbReference type="SAM" id="Phobius"/>
    </source>
</evidence>
<proteinExistence type="predicted"/>
<evidence type="ECO:0000313" key="2">
    <source>
        <dbReference type="EMBL" id="EFV01051.1"/>
    </source>
</evidence>
<dbReference type="STRING" id="887929.HMP0721_1790"/>
<dbReference type="HOGENOM" id="CLU_3238306_0_0_9"/>
<gene>
    <name evidence="2" type="ORF">HMP0721_1790</name>
</gene>
<protein>
    <submittedName>
        <fullName evidence="2">Uncharacterized protein</fullName>
    </submittedName>
</protein>
<dbReference type="Proteomes" id="UP000004754">
    <property type="component" value="Unassembled WGS sequence"/>
</dbReference>